<dbReference type="OrthoDB" id="560363at2"/>
<name>B8HZ46_CYAP4</name>
<sequence length="65" mass="7581">MFAPIVIWIRNWMGQPKFNHLRSKLIARHLQVITQVCDRCGVAIHIRQRLIHIAHDNGKKLGFLA</sequence>
<dbReference type="GO" id="GO:0009773">
    <property type="term" value="P:photosynthetic electron transport in photosystem I"/>
    <property type="evidence" value="ECO:0007669"/>
    <property type="project" value="InterPro"/>
</dbReference>
<dbReference type="PANTHER" id="PTHR35709:SF1">
    <property type="entry name" value="PROTEIN PROTON GRADIENT REGULATION 5, CHLOROPLASTIC"/>
    <property type="match status" value="1"/>
</dbReference>
<dbReference type="PANTHER" id="PTHR35709">
    <property type="entry name" value="PROTEIN PROTON GRADIENT REGULATION 5, CHLOROPLASTIC"/>
    <property type="match status" value="1"/>
</dbReference>
<dbReference type="AlphaFoldDB" id="B8HZ46"/>
<dbReference type="EMBL" id="CP001345">
    <property type="protein sequence ID" value="ACL47694.1"/>
    <property type="molecule type" value="Genomic_DNA"/>
</dbReference>
<dbReference type="GO" id="GO:0009055">
    <property type="term" value="F:electron transfer activity"/>
    <property type="evidence" value="ECO:0007669"/>
    <property type="project" value="TreeGrafter"/>
</dbReference>
<accession>B8HZ46</accession>
<dbReference type="HOGENOM" id="CLU_184595_0_0_3"/>
<reference evidence="1" key="1">
    <citation type="submission" date="2009-01" db="EMBL/GenBank/DDBJ databases">
        <title>Complete sequence of plasmid1 Cyanothece sp. PCC 7425.</title>
        <authorList>
            <consortium name="US DOE Joint Genome Institute"/>
            <person name="Lucas S."/>
            <person name="Copeland A."/>
            <person name="Lapidus A."/>
            <person name="Glavina del Rio T."/>
            <person name="Dalin E."/>
            <person name="Tice H."/>
            <person name="Bruce D."/>
            <person name="Goodwin L."/>
            <person name="Pitluck S."/>
            <person name="Sims D."/>
            <person name="Meineke L."/>
            <person name="Brettin T."/>
            <person name="Detter J.C."/>
            <person name="Han C."/>
            <person name="Larimer F."/>
            <person name="Land M."/>
            <person name="Hauser L."/>
            <person name="Kyrpides N."/>
            <person name="Ovchinnikova G."/>
            <person name="Liberton M."/>
            <person name="Stoeckel J."/>
            <person name="Banerjee A."/>
            <person name="Singh A."/>
            <person name="Page L."/>
            <person name="Sato H."/>
            <person name="Zhao L."/>
            <person name="Sherman L."/>
            <person name="Pakrasi H."/>
            <person name="Richardson P."/>
        </authorList>
    </citation>
    <scope>NUCLEOTIDE SEQUENCE</scope>
    <source>
        <strain evidence="1">PCC 7425</strain>
        <plasmid evidence="1">pP742501</plasmid>
    </source>
</reference>
<proteinExistence type="predicted"/>
<evidence type="ECO:0000313" key="1">
    <source>
        <dbReference type="EMBL" id="ACL47694.1"/>
    </source>
</evidence>
<gene>
    <name evidence="1" type="ordered locus">Cyan7425_5437</name>
</gene>
<protein>
    <submittedName>
        <fullName evidence="1">PGR5 protein involved in cyclic electron flow</fullName>
    </submittedName>
</protein>
<dbReference type="GO" id="GO:0009644">
    <property type="term" value="P:response to high light intensity"/>
    <property type="evidence" value="ECO:0007669"/>
    <property type="project" value="InterPro"/>
</dbReference>
<geneLocation type="plasmid" evidence="1">
    <name>pP742501</name>
</geneLocation>
<organism evidence="1">
    <name type="scientific">Cyanothece sp. (strain PCC 7425 / ATCC 29141)</name>
    <dbReference type="NCBI Taxonomy" id="395961"/>
    <lineage>
        <taxon>Bacteria</taxon>
        <taxon>Bacillati</taxon>
        <taxon>Cyanobacteriota</taxon>
        <taxon>Cyanophyceae</taxon>
        <taxon>Gomontiellales</taxon>
        <taxon>Cyanothecaceae</taxon>
        <taxon>Cyanothece</taxon>
    </lineage>
</organism>
<dbReference type="InterPro" id="IPR037497">
    <property type="entry name" value="PGR5"/>
</dbReference>
<dbReference type="KEGG" id="cyn:Cyan7425_5437"/>
<keyword evidence="1" id="KW-0614">Plasmid</keyword>